<evidence type="ECO:0000313" key="1">
    <source>
        <dbReference type="EMBL" id="KAG8185793.1"/>
    </source>
</evidence>
<organism evidence="1 2">
    <name type="scientific">Oedothorax gibbosus</name>
    <dbReference type="NCBI Taxonomy" id="931172"/>
    <lineage>
        <taxon>Eukaryota</taxon>
        <taxon>Metazoa</taxon>
        <taxon>Ecdysozoa</taxon>
        <taxon>Arthropoda</taxon>
        <taxon>Chelicerata</taxon>
        <taxon>Arachnida</taxon>
        <taxon>Araneae</taxon>
        <taxon>Araneomorphae</taxon>
        <taxon>Entelegynae</taxon>
        <taxon>Araneoidea</taxon>
        <taxon>Linyphiidae</taxon>
        <taxon>Erigoninae</taxon>
        <taxon>Oedothorax</taxon>
    </lineage>
</organism>
<keyword evidence="2" id="KW-1185">Reference proteome</keyword>
<comment type="caution">
    <text evidence="1">The sequence shown here is derived from an EMBL/GenBank/DDBJ whole genome shotgun (WGS) entry which is preliminary data.</text>
</comment>
<gene>
    <name evidence="1" type="ORF">JTE90_002019</name>
</gene>
<reference evidence="1 2" key="1">
    <citation type="journal article" date="2022" name="Nat. Ecol. Evol.">
        <title>A masculinizing supergene underlies an exaggerated male reproductive morph in a spider.</title>
        <authorList>
            <person name="Hendrickx F."/>
            <person name="De Corte Z."/>
            <person name="Sonet G."/>
            <person name="Van Belleghem S.M."/>
            <person name="Kostlbacher S."/>
            <person name="Vangestel C."/>
        </authorList>
    </citation>
    <scope>NUCLEOTIDE SEQUENCE [LARGE SCALE GENOMIC DNA]</scope>
    <source>
        <strain evidence="1">W744_W776</strain>
    </source>
</reference>
<dbReference type="AlphaFoldDB" id="A0AAV6UPU6"/>
<evidence type="ECO:0000313" key="2">
    <source>
        <dbReference type="Proteomes" id="UP000827092"/>
    </source>
</evidence>
<dbReference type="EMBL" id="JAFNEN010000324">
    <property type="protein sequence ID" value="KAG8185793.1"/>
    <property type="molecule type" value="Genomic_DNA"/>
</dbReference>
<name>A0AAV6UPU6_9ARAC</name>
<sequence length="79" mass="9158">MEDFHPFAFTKHPDALWFLTELDEEHFYQTSSRLAALREPSFYTMHADGLAVRNKLSAMKVYLPHQRRIGEFGDGVTAN</sequence>
<proteinExistence type="predicted"/>
<protein>
    <submittedName>
        <fullName evidence="1">Uncharacterized protein</fullName>
    </submittedName>
</protein>
<dbReference type="Proteomes" id="UP000827092">
    <property type="component" value="Unassembled WGS sequence"/>
</dbReference>
<accession>A0AAV6UPU6</accession>